<organism evidence="6 7">
    <name type="scientific">Algoriphagus zhangzhouensis</name>
    <dbReference type="NCBI Taxonomy" id="1073327"/>
    <lineage>
        <taxon>Bacteria</taxon>
        <taxon>Pseudomonadati</taxon>
        <taxon>Bacteroidota</taxon>
        <taxon>Cytophagia</taxon>
        <taxon>Cytophagales</taxon>
        <taxon>Cyclobacteriaceae</taxon>
        <taxon>Algoriphagus</taxon>
    </lineage>
</organism>
<evidence type="ECO:0000259" key="5">
    <source>
        <dbReference type="Pfam" id="PF00561"/>
    </source>
</evidence>
<dbReference type="InterPro" id="IPR000073">
    <property type="entry name" value="AB_hydrolase_1"/>
</dbReference>
<dbReference type="InterPro" id="IPR002410">
    <property type="entry name" value="Peptidase_S33"/>
</dbReference>
<dbReference type="InterPro" id="IPR050266">
    <property type="entry name" value="AB_hydrolase_sf"/>
</dbReference>
<dbReference type="InterPro" id="IPR029058">
    <property type="entry name" value="AB_hydrolase_fold"/>
</dbReference>
<feature type="domain" description="AB hydrolase-1" evidence="5">
    <location>
        <begin position="65"/>
        <end position="307"/>
    </location>
</feature>
<evidence type="ECO:0000256" key="1">
    <source>
        <dbReference type="ARBA" id="ARBA00010088"/>
    </source>
</evidence>
<reference evidence="7" key="1">
    <citation type="submission" date="2016-12" db="EMBL/GenBank/DDBJ databases">
        <authorList>
            <person name="Varghese N."/>
            <person name="Submissions S."/>
        </authorList>
    </citation>
    <scope>NUCLEOTIDE SEQUENCE [LARGE SCALE GENOMIC DNA]</scope>
    <source>
        <strain evidence="7">DSM 25035</strain>
    </source>
</reference>
<dbReference type="AlphaFoldDB" id="A0A1M7ZCL6"/>
<dbReference type="EMBL" id="FRXN01000003">
    <property type="protein sequence ID" value="SHO62638.1"/>
    <property type="molecule type" value="Genomic_DNA"/>
</dbReference>
<dbReference type="PROSITE" id="PS51257">
    <property type="entry name" value="PROKAR_LIPOPROTEIN"/>
    <property type="match status" value="1"/>
</dbReference>
<evidence type="ECO:0000256" key="2">
    <source>
        <dbReference type="ARBA" id="ARBA00022801"/>
    </source>
</evidence>
<dbReference type="PRINTS" id="PR00793">
    <property type="entry name" value="PROAMNOPTASE"/>
</dbReference>
<evidence type="ECO:0000256" key="4">
    <source>
        <dbReference type="PIRSR" id="PIRSR005539-1"/>
    </source>
</evidence>
<dbReference type="GO" id="GO:0008233">
    <property type="term" value="F:peptidase activity"/>
    <property type="evidence" value="ECO:0007669"/>
    <property type="project" value="InterPro"/>
</dbReference>
<evidence type="ECO:0000256" key="3">
    <source>
        <dbReference type="PIRNR" id="PIRNR005539"/>
    </source>
</evidence>
<keyword evidence="7" id="KW-1185">Reference proteome</keyword>
<protein>
    <submittedName>
        <fullName evidence="6">Proline iminopeptidase</fullName>
    </submittedName>
</protein>
<proteinExistence type="inferred from homology"/>
<dbReference type="SUPFAM" id="SSF53474">
    <property type="entry name" value="alpha/beta-Hydrolases"/>
    <property type="match status" value="1"/>
</dbReference>
<name>A0A1M7ZCL6_9BACT</name>
<feature type="active site" description="Proton donor" evidence="4">
    <location>
        <position position="305"/>
    </location>
</feature>
<comment type="similarity">
    <text evidence="1 3">Belongs to the peptidase S33 family.</text>
</comment>
<dbReference type="Proteomes" id="UP000184609">
    <property type="component" value="Unassembled WGS sequence"/>
</dbReference>
<feature type="active site" evidence="4">
    <location>
        <position position="278"/>
    </location>
</feature>
<sequence>MTLIKPPHFLIMLKKSSLYFFLLLIISSCKLTSKPSNPVLEQGDGYVEVEGGKIWYGIMGNGNKPPLLCLHGGPGGTGKRFYNLSEISKERPVIFFDQLGSGRSDHHQDTTLLKVENFVEQVKALKTALNLNEFYLVGSSWGTALGLEYYLAYPEGVKGIIFNSPYFSTSIWTEDAAKLVANLPDSIQTAIHIAERDSLFNTDSYNAANTFFASKHGRRKEPVKHPFDTVPSNGNTFIYNYMWGPSEFTATGTLRNYDNVKSLQKVKVPTLFTTGEFDEARPETVKMLSEMVDDSQFVVIPDAGHSTLNDNREAVVKAIQEFLESQKEN</sequence>
<gene>
    <name evidence="6" type="ORF">SAMN04488108_2211</name>
</gene>
<accession>A0A1M7ZCL6</accession>
<dbReference type="Gene3D" id="3.40.50.1820">
    <property type="entry name" value="alpha/beta hydrolase"/>
    <property type="match status" value="1"/>
</dbReference>
<dbReference type="STRING" id="1073327.SAMN04488108_2211"/>
<dbReference type="Pfam" id="PF00561">
    <property type="entry name" value="Abhydrolase_1"/>
    <property type="match status" value="1"/>
</dbReference>
<dbReference type="PANTHER" id="PTHR43798">
    <property type="entry name" value="MONOACYLGLYCEROL LIPASE"/>
    <property type="match status" value="1"/>
</dbReference>
<dbReference type="GO" id="GO:0006508">
    <property type="term" value="P:proteolysis"/>
    <property type="evidence" value="ECO:0007669"/>
    <property type="project" value="InterPro"/>
</dbReference>
<evidence type="ECO:0000313" key="6">
    <source>
        <dbReference type="EMBL" id="SHO62638.1"/>
    </source>
</evidence>
<dbReference type="PIRSF" id="PIRSF005539">
    <property type="entry name" value="Pept_S33_TRI_F1"/>
    <property type="match status" value="1"/>
</dbReference>
<keyword evidence="2 3" id="KW-0378">Hydrolase</keyword>
<evidence type="ECO:0000313" key="7">
    <source>
        <dbReference type="Proteomes" id="UP000184609"/>
    </source>
</evidence>
<feature type="active site" description="Nucleophile" evidence="4">
    <location>
        <position position="140"/>
    </location>
</feature>
<dbReference type="NCBIfam" id="TIGR01250">
    <property type="entry name" value="pro_imino_pep_2"/>
    <property type="match status" value="1"/>
</dbReference>
<dbReference type="InterPro" id="IPR005945">
    <property type="entry name" value="Pro_imino_pep"/>
</dbReference>
<dbReference type="RefSeq" id="WP_208327375.1">
    <property type="nucleotide sequence ID" value="NZ_SORH01000003.1"/>
</dbReference>